<dbReference type="EMBL" id="JBHTNZ010000045">
    <property type="protein sequence ID" value="MFD1463825.1"/>
    <property type="molecule type" value="Genomic_DNA"/>
</dbReference>
<gene>
    <name evidence="6" type="ORF">ACFQ5D_21255</name>
</gene>
<keyword evidence="7" id="KW-1185">Reference proteome</keyword>
<dbReference type="Pfam" id="PF02709">
    <property type="entry name" value="Glyco_transf_7C"/>
    <property type="match status" value="1"/>
</dbReference>
<feature type="domain" description="Galactosyltransferase C-terminal" evidence="5">
    <location>
        <begin position="78"/>
        <end position="128"/>
    </location>
</feature>
<organism evidence="6 7">
    <name type="scientific">Paenibacillus farraposensis</name>
    <dbReference type="NCBI Taxonomy" id="2807095"/>
    <lineage>
        <taxon>Bacteria</taxon>
        <taxon>Bacillati</taxon>
        <taxon>Bacillota</taxon>
        <taxon>Bacilli</taxon>
        <taxon>Bacillales</taxon>
        <taxon>Paenibacillaceae</taxon>
        <taxon>Paenibacillus</taxon>
    </lineage>
</organism>
<comment type="pathway">
    <text evidence="1">Cell wall biogenesis; cell wall polysaccharide biosynthesis.</text>
</comment>
<comment type="caution">
    <text evidence="6">The sequence shown here is derived from an EMBL/GenBank/DDBJ whole genome shotgun (WGS) entry which is preliminary data.</text>
</comment>
<keyword evidence="3 6" id="KW-0328">Glycosyltransferase</keyword>
<evidence type="ECO:0000256" key="3">
    <source>
        <dbReference type="ARBA" id="ARBA00022676"/>
    </source>
</evidence>
<dbReference type="SUPFAM" id="SSF53448">
    <property type="entry name" value="Nucleotide-diphospho-sugar transferases"/>
    <property type="match status" value="1"/>
</dbReference>
<accession>A0ABW4DLN2</accession>
<sequence>MPFSSQEIVALVRKNPEFAAIADGAEPGGSIPFLTEADLNPYDQAILERYTTMDGYDSFPDFFAEYGDDLKDFQLKWIVVTTANMSLRRSFLYEVGLFDEQYKGWGMEDTDLSYRLYKAGGDFCFTPHIVNLHQLHPRGSTFAAEKDFRRNSLYFCHKHKSLEAYLFYRWTHQEIEMKTANNMFKLAKSDASLAEELTFLYEKLFFSNVGSFPQ</sequence>
<proteinExistence type="inferred from homology"/>
<dbReference type="PANTHER" id="PTHR43179:SF12">
    <property type="entry name" value="GALACTOFURANOSYLTRANSFERASE GLFT2"/>
    <property type="match status" value="1"/>
</dbReference>
<dbReference type="RefSeq" id="WP_229522713.1">
    <property type="nucleotide sequence ID" value="NZ_JAFFQR010000007.1"/>
</dbReference>
<reference evidence="7" key="1">
    <citation type="journal article" date="2019" name="Int. J. Syst. Evol. Microbiol.">
        <title>The Global Catalogue of Microorganisms (GCM) 10K type strain sequencing project: providing services to taxonomists for standard genome sequencing and annotation.</title>
        <authorList>
            <consortium name="The Broad Institute Genomics Platform"/>
            <consortium name="The Broad Institute Genome Sequencing Center for Infectious Disease"/>
            <person name="Wu L."/>
            <person name="Ma J."/>
        </authorList>
    </citation>
    <scope>NUCLEOTIDE SEQUENCE [LARGE SCALE GENOMIC DNA]</scope>
    <source>
        <strain evidence="7">CCM 9147</strain>
    </source>
</reference>
<comment type="similarity">
    <text evidence="2">Belongs to the glycosyltransferase 2 family.</text>
</comment>
<evidence type="ECO:0000256" key="2">
    <source>
        <dbReference type="ARBA" id="ARBA00006739"/>
    </source>
</evidence>
<dbReference type="InterPro" id="IPR029044">
    <property type="entry name" value="Nucleotide-diphossugar_trans"/>
</dbReference>
<name>A0ABW4DLN2_9BACL</name>
<dbReference type="Gene3D" id="3.90.550.10">
    <property type="entry name" value="Spore Coat Polysaccharide Biosynthesis Protein SpsA, Chain A"/>
    <property type="match status" value="1"/>
</dbReference>
<dbReference type="InterPro" id="IPR027791">
    <property type="entry name" value="Galactosyl_T_C"/>
</dbReference>
<evidence type="ECO:0000313" key="7">
    <source>
        <dbReference type="Proteomes" id="UP001597340"/>
    </source>
</evidence>
<evidence type="ECO:0000259" key="5">
    <source>
        <dbReference type="Pfam" id="PF02709"/>
    </source>
</evidence>
<evidence type="ECO:0000256" key="1">
    <source>
        <dbReference type="ARBA" id="ARBA00004776"/>
    </source>
</evidence>
<protein>
    <submittedName>
        <fullName evidence="6">Glycosyltransferase family 2 protein</fullName>
        <ecNumber evidence="6">2.4.-.-</ecNumber>
    </submittedName>
</protein>
<evidence type="ECO:0000313" key="6">
    <source>
        <dbReference type="EMBL" id="MFD1463825.1"/>
    </source>
</evidence>
<dbReference type="GO" id="GO:0016757">
    <property type="term" value="F:glycosyltransferase activity"/>
    <property type="evidence" value="ECO:0007669"/>
    <property type="project" value="UniProtKB-KW"/>
</dbReference>
<keyword evidence="4 6" id="KW-0808">Transferase</keyword>
<evidence type="ECO:0000256" key="4">
    <source>
        <dbReference type="ARBA" id="ARBA00022679"/>
    </source>
</evidence>
<dbReference type="Proteomes" id="UP001597340">
    <property type="component" value="Unassembled WGS sequence"/>
</dbReference>
<dbReference type="PANTHER" id="PTHR43179">
    <property type="entry name" value="RHAMNOSYLTRANSFERASE WBBL"/>
    <property type="match status" value="1"/>
</dbReference>
<dbReference type="EC" id="2.4.-.-" evidence="6"/>